<protein>
    <submittedName>
        <fullName evidence="2">Alpha/beta hydrolase family protein</fullName>
    </submittedName>
</protein>
<dbReference type="InterPro" id="IPR000073">
    <property type="entry name" value="AB_hydrolase_1"/>
</dbReference>
<dbReference type="AlphaFoldDB" id="A0A2V3PRI9"/>
<dbReference type="PANTHER" id="PTHR46331">
    <property type="entry name" value="VALACYCLOVIR HYDROLASE"/>
    <property type="match status" value="1"/>
</dbReference>
<dbReference type="RefSeq" id="WP_221409216.1">
    <property type="nucleotide sequence ID" value="NZ_QICL01000004.1"/>
</dbReference>
<dbReference type="EMBL" id="QICL01000004">
    <property type="protein sequence ID" value="PXV66806.1"/>
    <property type="molecule type" value="Genomic_DNA"/>
</dbReference>
<evidence type="ECO:0000313" key="3">
    <source>
        <dbReference type="Proteomes" id="UP000247973"/>
    </source>
</evidence>
<dbReference type="SUPFAM" id="SSF53474">
    <property type="entry name" value="alpha/beta-Hydrolases"/>
    <property type="match status" value="1"/>
</dbReference>
<sequence length="219" mass="25348">MMKIDVNNITLNYTKAGKGDPLILLHGNGEDLHIFDPLIDKLKLNFTVYAVDSRNHGDSTKTKDWTYETMAEDIFQLIEKLELKRLSIVGFSDGAIIALLLAIKHRDLFYKMILLGVNLKPTDFKKHIYKSLVDEYEKTQDPLVRMMLEQPNIELEELKNIETPTLVVSAEDELFYRKGFKDMVKIMPNAKLKIMKNHDHGSYIINTDVLFDDLVEFIQ</sequence>
<accession>A0A2V3PRI9</accession>
<reference evidence="2 3" key="1">
    <citation type="submission" date="2018-03" db="EMBL/GenBank/DDBJ databases">
        <title>Genomic Encyclopedia of Archaeal and Bacterial Type Strains, Phase II (KMG-II): from individual species to whole genera.</title>
        <authorList>
            <person name="Goeker M."/>
        </authorList>
    </citation>
    <scope>NUCLEOTIDE SEQUENCE [LARGE SCALE GENOMIC DNA]</scope>
    <source>
        <strain evidence="2 3">DSM 100214</strain>
    </source>
</reference>
<keyword evidence="2" id="KW-0378">Hydrolase</keyword>
<dbReference type="Proteomes" id="UP000247973">
    <property type="component" value="Unassembled WGS sequence"/>
</dbReference>
<evidence type="ECO:0000313" key="2">
    <source>
        <dbReference type="EMBL" id="PXV66806.1"/>
    </source>
</evidence>
<dbReference type="Gene3D" id="3.40.50.1820">
    <property type="entry name" value="alpha/beta hydrolase"/>
    <property type="match status" value="1"/>
</dbReference>
<gene>
    <name evidence="2" type="ORF">CLV62_10466</name>
</gene>
<evidence type="ECO:0000259" key="1">
    <source>
        <dbReference type="Pfam" id="PF00561"/>
    </source>
</evidence>
<feature type="domain" description="AB hydrolase-1" evidence="1">
    <location>
        <begin position="21"/>
        <end position="132"/>
    </location>
</feature>
<organism evidence="2 3">
    <name type="scientific">Dysgonomonas alginatilytica</name>
    <dbReference type="NCBI Taxonomy" id="1605892"/>
    <lineage>
        <taxon>Bacteria</taxon>
        <taxon>Pseudomonadati</taxon>
        <taxon>Bacteroidota</taxon>
        <taxon>Bacteroidia</taxon>
        <taxon>Bacteroidales</taxon>
        <taxon>Dysgonomonadaceae</taxon>
        <taxon>Dysgonomonas</taxon>
    </lineage>
</organism>
<dbReference type="PANTHER" id="PTHR46331:SF2">
    <property type="entry name" value="VALACYCLOVIR HYDROLASE"/>
    <property type="match status" value="1"/>
</dbReference>
<proteinExistence type="predicted"/>
<comment type="caution">
    <text evidence="2">The sequence shown here is derived from an EMBL/GenBank/DDBJ whole genome shotgun (WGS) entry which is preliminary data.</text>
</comment>
<dbReference type="GO" id="GO:0017171">
    <property type="term" value="F:serine hydrolase activity"/>
    <property type="evidence" value="ECO:0007669"/>
    <property type="project" value="TreeGrafter"/>
</dbReference>
<dbReference type="InterPro" id="IPR029058">
    <property type="entry name" value="AB_hydrolase_fold"/>
</dbReference>
<keyword evidence="3" id="KW-1185">Reference proteome</keyword>
<dbReference type="Pfam" id="PF00561">
    <property type="entry name" value="Abhydrolase_1"/>
    <property type="match status" value="1"/>
</dbReference>
<name>A0A2V3PRI9_9BACT</name>